<keyword evidence="2" id="KW-0812">Transmembrane</keyword>
<dbReference type="InterPro" id="IPR036938">
    <property type="entry name" value="PAP2/HPO_sf"/>
</dbReference>
<protein>
    <submittedName>
        <fullName evidence="4">Phosphatase PAP2 family protein</fullName>
    </submittedName>
</protein>
<feature type="domain" description="Phosphatidic acid phosphatase type 2/haloperoxidase" evidence="3">
    <location>
        <begin position="82"/>
        <end position="188"/>
    </location>
</feature>
<feature type="transmembrane region" description="Helical" evidence="2">
    <location>
        <begin position="336"/>
        <end position="355"/>
    </location>
</feature>
<feature type="transmembrane region" description="Helical" evidence="2">
    <location>
        <begin position="54"/>
        <end position="75"/>
    </location>
</feature>
<evidence type="ECO:0000313" key="4">
    <source>
        <dbReference type="EMBL" id="RLY95162.1"/>
    </source>
</evidence>
<dbReference type="Proteomes" id="UP000277871">
    <property type="component" value="Unassembled WGS sequence"/>
</dbReference>
<evidence type="ECO:0000259" key="3">
    <source>
        <dbReference type="SMART" id="SM00014"/>
    </source>
</evidence>
<dbReference type="AlphaFoldDB" id="A0A3L9LG93"/>
<proteinExistence type="predicted"/>
<feature type="transmembrane region" description="Helical" evidence="2">
    <location>
        <begin position="173"/>
        <end position="194"/>
    </location>
</feature>
<dbReference type="SUPFAM" id="SSF48317">
    <property type="entry name" value="Acid phosphatase/Vanadium-dependent haloperoxidase"/>
    <property type="match status" value="1"/>
</dbReference>
<dbReference type="Pfam" id="PF01569">
    <property type="entry name" value="PAP2"/>
    <property type="match status" value="1"/>
</dbReference>
<dbReference type="EMBL" id="RDEX01000001">
    <property type="protein sequence ID" value="RLY95162.1"/>
    <property type="molecule type" value="Genomic_DNA"/>
</dbReference>
<feature type="compositionally biased region" description="Low complexity" evidence="1">
    <location>
        <begin position="252"/>
        <end position="271"/>
    </location>
</feature>
<feature type="transmembrane region" description="Helical" evidence="2">
    <location>
        <begin position="302"/>
        <end position="324"/>
    </location>
</feature>
<evidence type="ECO:0000256" key="1">
    <source>
        <dbReference type="SAM" id="MobiDB-lite"/>
    </source>
</evidence>
<keyword evidence="2" id="KW-1133">Transmembrane helix</keyword>
<feature type="transmembrane region" description="Helical" evidence="2">
    <location>
        <begin position="120"/>
        <end position="138"/>
    </location>
</feature>
<keyword evidence="2" id="KW-0472">Membrane</keyword>
<reference evidence="4 5" key="1">
    <citation type="submission" date="2018-10" db="EMBL/GenBank/DDBJ databases">
        <title>Kocuria tytonicola, new bacteria from the preen glands of American barn owls (Tyto furcata).</title>
        <authorList>
            <person name="Braun M.S."/>
            <person name="Wang E."/>
            <person name="Zimmermann S."/>
            <person name="Boutin S."/>
            <person name="Wagner H."/>
            <person name="Wink M."/>
        </authorList>
    </citation>
    <scope>NUCLEOTIDE SEQUENCE [LARGE SCALE GENOMIC DNA]</scope>
    <source>
        <strain evidence="4 5">473</strain>
    </source>
</reference>
<dbReference type="SMART" id="SM00014">
    <property type="entry name" value="acidPPc"/>
    <property type="match status" value="1"/>
</dbReference>
<evidence type="ECO:0000313" key="5">
    <source>
        <dbReference type="Proteomes" id="UP000277871"/>
    </source>
</evidence>
<organism evidence="4 5">
    <name type="scientific">Kocuria tytonicola</name>
    <dbReference type="NCBI Taxonomy" id="2055946"/>
    <lineage>
        <taxon>Bacteria</taxon>
        <taxon>Bacillati</taxon>
        <taxon>Actinomycetota</taxon>
        <taxon>Actinomycetes</taxon>
        <taxon>Micrococcales</taxon>
        <taxon>Micrococcaceae</taxon>
        <taxon>Kocuria</taxon>
    </lineage>
</organism>
<sequence>MVGALVALLVLWGLVPLIAHAGLGTVTGQALDEAALTQAKADRTTLVPTPVLVAAQYLPEVVAVLAGVLALVWAVRHRRWSAALFAAGSVLAANLTTQFLKHGVLDKPDLGVQQIASNSFPSGHTTAAASLLMAAFLVAPAHRRARTGRWGAFLAALVGMSTVLNGWHRPTDAVAALLIVAGWGVLATLLTRLLDAALGRSGLRSGGAPGQACRRFREDRSRRRQELAWSEDRGESAYMPPAHERAERQRARAASSSADSAQGAPAWNGNQPGNGGAAGSGNPAWNPQPHGHAPRIPARPRIATAVLLTVLTTALVLLAVWWPYPTVAGTFAGRVTLTAGYLGIASAAALGWAVVARRLRPATR</sequence>
<comment type="caution">
    <text evidence="4">The sequence shown here is derived from an EMBL/GenBank/DDBJ whole genome shotgun (WGS) entry which is preliminary data.</text>
</comment>
<dbReference type="InterPro" id="IPR000326">
    <property type="entry name" value="PAP2/HPO"/>
</dbReference>
<keyword evidence="5" id="KW-1185">Reference proteome</keyword>
<feature type="compositionally biased region" description="Basic and acidic residues" evidence="1">
    <location>
        <begin position="215"/>
        <end position="235"/>
    </location>
</feature>
<feature type="transmembrane region" description="Helical" evidence="2">
    <location>
        <begin position="150"/>
        <end position="167"/>
    </location>
</feature>
<accession>A0A3L9LG93</accession>
<dbReference type="Gene3D" id="1.20.144.10">
    <property type="entry name" value="Phosphatidic acid phosphatase type 2/haloperoxidase"/>
    <property type="match status" value="1"/>
</dbReference>
<feature type="transmembrane region" description="Helical" evidence="2">
    <location>
        <begin position="82"/>
        <end position="100"/>
    </location>
</feature>
<gene>
    <name evidence="4" type="ORF">EAE32_03770</name>
</gene>
<name>A0A3L9LG93_9MICC</name>
<evidence type="ECO:0000256" key="2">
    <source>
        <dbReference type="SAM" id="Phobius"/>
    </source>
</evidence>
<feature type="region of interest" description="Disordered" evidence="1">
    <location>
        <begin position="204"/>
        <end position="296"/>
    </location>
</feature>